<keyword evidence="2" id="KW-1185">Reference proteome</keyword>
<evidence type="ECO:0000313" key="2">
    <source>
        <dbReference type="Proteomes" id="UP000596092"/>
    </source>
</evidence>
<dbReference type="AlphaFoldDB" id="A0A7T6AQF8"/>
<dbReference type="Proteomes" id="UP000596092">
    <property type="component" value="Chromosome"/>
</dbReference>
<gene>
    <name evidence="1" type="ORF">HP555_07430</name>
</gene>
<reference evidence="1 2" key="1">
    <citation type="submission" date="2020-05" db="EMBL/GenBank/DDBJ databases">
        <title>Complete genome of Desulfobulbus oligotrophicus.</title>
        <authorList>
            <person name="Podar M."/>
        </authorList>
    </citation>
    <scope>NUCLEOTIDE SEQUENCE [LARGE SCALE GENOMIC DNA]</scope>
    <source>
        <strain evidence="1 2">Prop6</strain>
    </source>
</reference>
<name>A0A7T6AQF8_9BACT</name>
<proteinExistence type="predicted"/>
<evidence type="ECO:0000313" key="1">
    <source>
        <dbReference type="EMBL" id="QQG65706.1"/>
    </source>
</evidence>
<protein>
    <submittedName>
        <fullName evidence="1">Uncharacterized protein</fullName>
    </submittedName>
</protein>
<dbReference type="KEGG" id="dog:HP555_07430"/>
<sequence length="105" mass="12373">MHQQEQALLRSHPFFYLDQTNDQPDFQRISVGLTCRIKMNGHSFYACTFLICYLPDVKKNRQNKAEQQNLSKVSELWMDALIIFDSSIYYPAQIVHSPFHTAKLY</sequence>
<dbReference type="EMBL" id="CP054140">
    <property type="protein sequence ID" value="QQG65706.1"/>
    <property type="molecule type" value="Genomic_DNA"/>
</dbReference>
<organism evidence="1 2">
    <name type="scientific">Desulfobulbus oligotrophicus</name>
    <dbReference type="NCBI Taxonomy" id="1909699"/>
    <lineage>
        <taxon>Bacteria</taxon>
        <taxon>Pseudomonadati</taxon>
        <taxon>Thermodesulfobacteriota</taxon>
        <taxon>Desulfobulbia</taxon>
        <taxon>Desulfobulbales</taxon>
        <taxon>Desulfobulbaceae</taxon>
        <taxon>Desulfobulbus</taxon>
    </lineage>
</organism>
<accession>A0A7T6AQF8</accession>
<dbReference type="RefSeq" id="WP_199261095.1">
    <property type="nucleotide sequence ID" value="NZ_CP054140.1"/>
</dbReference>